<evidence type="ECO:0000313" key="3">
    <source>
        <dbReference type="Proteomes" id="UP001213681"/>
    </source>
</evidence>
<reference evidence="2" key="1">
    <citation type="submission" date="2022-12" db="EMBL/GenBank/DDBJ databases">
        <authorList>
            <person name="Petersen C."/>
        </authorList>
    </citation>
    <scope>NUCLEOTIDE SEQUENCE</scope>
    <source>
        <strain evidence="2">IBT 16125</strain>
    </source>
</reference>
<accession>A0AAD6C1G8</accession>
<dbReference type="SUPFAM" id="SSF51445">
    <property type="entry name" value="(Trans)glycosidases"/>
    <property type="match status" value="1"/>
</dbReference>
<name>A0AAD6C1G8_9EURO</name>
<dbReference type="EMBL" id="JAPVEA010000008">
    <property type="protein sequence ID" value="KAJ5439389.1"/>
    <property type="molecule type" value="Genomic_DNA"/>
</dbReference>
<comment type="caution">
    <text evidence="2">The sequence shown here is derived from an EMBL/GenBank/DDBJ whole genome shotgun (WGS) entry which is preliminary data.</text>
</comment>
<organism evidence="2 3">
    <name type="scientific">Penicillium daleae</name>
    <dbReference type="NCBI Taxonomy" id="63821"/>
    <lineage>
        <taxon>Eukaryota</taxon>
        <taxon>Fungi</taxon>
        <taxon>Dikarya</taxon>
        <taxon>Ascomycota</taxon>
        <taxon>Pezizomycotina</taxon>
        <taxon>Eurotiomycetes</taxon>
        <taxon>Eurotiomycetidae</taxon>
        <taxon>Eurotiales</taxon>
        <taxon>Aspergillaceae</taxon>
        <taxon>Penicillium</taxon>
    </lineage>
</organism>
<dbReference type="Proteomes" id="UP001213681">
    <property type="component" value="Unassembled WGS sequence"/>
</dbReference>
<reference evidence="2" key="2">
    <citation type="journal article" date="2023" name="IMA Fungus">
        <title>Comparative genomic study of the Penicillium genus elucidates a diverse pangenome and 15 lateral gene transfer events.</title>
        <authorList>
            <person name="Petersen C."/>
            <person name="Sorensen T."/>
            <person name="Nielsen M.R."/>
            <person name="Sondergaard T.E."/>
            <person name="Sorensen J.L."/>
            <person name="Fitzpatrick D.A."/>
            <person name="Frisvad J.C."/>
            <person name="Nielsen K.L."/>
        </authorList>
    </citation>
    <scope>NUCLEOTIDE SEQUENCE</scope>
    <source>
        <strain evidence="2">IBT 16125</strain>
    </source>
</reference>
<feature type="chain" id="PRO_5041907813" description="Glycoside hydrolase family 39 protein" evidence="1">
    <location>
        <begin position="18"/>
        <end position="477"/>
    </location>
</feature>
<dbReference type="GeneID" id="81604012"/>
<dbReference type="AlphaFoldDB" id="A0AAD6C1G8"/>
<keyword evidence="1" id="KW-0732">Signal</keyword>
<evidence type="ECO:0008006" key="4">
    <source>
        <dbReference type="Google" id="ProtNLM"/>
    </source>
</evidence>
<evidence type="ECO:0000256" key="1">
    <source>
        <dbReference type="SAM" id="SignalP"/>
    </source>
</evidence>
<keyword evidence="3" id="KW-1185">Reference proteome</keyword>
<dbReference type="Gene3D" id="3.20.20.80">
    <property type="entry name" value="Glycosidases"/>
    <property type="match status" value="1"/>
</dbReference>
<proteinExistence type="predicted"/>
<gene>
    <name evidence="2" type="ORF">N7458_010387</name>
</gene>
<sequence>MKVLPHYLILTTATVFASLVRERDDGVSTYVDLSIQRGSPKHLASGFIYGIPDTFGQIPDHYYANIGFNYGRSGGAQESSPARGWIYGMENYKGRLNSTLTNYKTCREFDAKFIILPHDVWGTDGANSSTVWPGDNGDWSDYDKFLKQLMSDLKDNHALGGLVWDIWNEPDGIWFWNRTMQQWIDLYVRTHKTIRADPDFDKVLISGPTLWEAPYPDNTWFTNWLSQIKGNNTAPDQYAWHLEAGPGENSWSARYDLANAYPSLYSVLDSYGLPHAPMIINEYASYAEMVPAGAAWWISRLERYNTPGLRGNWLSGTALHDLMANLLTKVKDPFNYIATDYAPAPEYPVYQYYYQNMTGVRVNTTGSTNLMFDVYATAESKGKVRILAGSEVFTGTWSINVMNPTAVGLPSSGTVNIHTWAFGGDNPLSVAPAPQDLGIVAHSYANNVLSFPVYQTTNNTAYAFEFDAGKFHEKKSS</sequence>
<dbReference type="InterPro" id="IPR017853">
    <property type="entry name" value="GH"/>
</dbReference>
<evidence type="ECO:0000313" key="2">
    <source>
        <dbReference type="EMBL" id="KAJ5439389.1"/>
    </source>
</evidence>
<dbReference type="RefSeq" id="XP_056762618.1">
    <property type="nucleotide sequence ID" value="XM_056913769.1"/>
</dbReference>
<feature type="signal peptide" evidence="1">
    <location>
        <begin position="1"/>
        <end position="17"/>
    </location>
</feature>
<protein>
    <recommendedName>
        <fullName evidence="4">Glycoside hydrolase family 39 protein</fullName>
    </recommendedName>
</protein>